<evidence type="ECO:0000313" key="3">
    <source>
        <dbReference type="Proteomes" id="UP000612893"/>
    </source>
</evidence>
<keyword evidence="1" id="KW-1133">Transmembrane helix</keyword>
<evidence type="ECO:0000313" key="2">
    <source>
        <dbReference type="EMBL" id="MBJ7596718.1"/>
    </source>
</evidence>
<gene>
    <name evidence="2" type="ORF">JF922_01340</name>
</gene>
<reference evidence="2" key="1">
    <citation type="submission" date="2020-10" db="EMBL/GenBank/DDBJ databases">
        <title>Ca. Dormibacterota MAGs.</title>
        <authorList>
            <person name="Montgomery K."/>
        </authorList>
    </citation>
    <scope>NUCLEOTIDE SEQUENCE [LARGE SCALE GENOMIC DNA]</scope>
    <source>
        <strain evidence="2">SC8812_S17_10</strain>
    </source>
</reference>
<protein>
    <submittedName>
        <fullName evidence="2">ABC transporter permease subunit</fullName>
    </submittedName>
</protein>
<dbReference type="Pfam" id="PF12679">
    <property type="entry name" value="ABC2_membrane_2"/>
    <property type="match status" value="1"/>
</dbReference>
<sequence length="287" mass="30292">MPAILTLAKLTVWEASRRKLLIALVALTVIIIAGTTFLMSRLWTIPADHGRPPSEVEVRLIASQLLVVITFMFAAVLALSSVMVAAPSISADVESGLVLSMLSRPVRRADLVIGKWLGLGVLVIIYAGGAGTLELIGVDLTTGYVPPHPISLLAYVAGMGIILLTLALFVSTRLSGMTGGIIGLAAYFIAWVGGILGGVGVALNNDSLRHSGTVISLLVPTDQLWRGAVYSMEPASILATARTAGRALAGNPFLVTDPPAYAFLAWTVVWVLGLLALTIWSFRVREV</sequence>
<dbReference type="RefSeq" id="WP_338198546.1">
    <property type="nucleotide sequence ID" value="NZ_JAEKNR010000020.1"/>
</dbReference>
<organism evidence="2 3">
    <name type="scientific">Candidatus Nephthysia bennettiae</name>
    <dbReference type="NCBI Taxonomy" id="3127016"/>
    <lineage>
        <taxon>Bacteria</taxon>
        <taxon>Bacillati</taxon>
        <taxon>Candidatus Dormiibacterota</taxon>
        <taxon>Candidatus Dormibacteria</taxon>
        <taxon>Candidatus Dormibacterales</taxon>
        <taxon>Candidatus Dormibacteraceae</taxon>
        <taxon>Candidatus Nephthysia</taxon>
    </lineage>
</organism>
<accession>A0A934N795</accession>
<dbReference type="AlphaFoldDB" id="A0A934N795"/>
<feature type="transmembrane region" description="Helical" evidence="1">
    <location>
        <begin position="150"/>
        <end position="169"/>
    </location>
</feature>
<comment type="caution">
    <text evidence="2">The sequence shown here is derived from an EMBL/GenBank/DDBJ whole genome shotgun (WGS) entry which is preliminary data.</text>
</comment>
<evidence type="ECO:0000256" key="1">
    <source>
        <dbReference type="SAM" id="Phobius"/>
    </source>
</evidence>
<dbReference type="Proteomes" id="UP000612893">
    <property type="component" value="Unassembled WGS sequence"/>
</dbReference>
<proteinExistence type="predicted"/>
<keyword evidence="3" id="KW-1185">Reference proteome</keyword>
<feature type="transmembrane region" description="Helical" evidence="1">
    <location>
        <begin position="260"/>
        <end position="282"/>
    </location>
</feature>
<keyword evidence="1" id="KW-0812">Transmembrane</keyword>
<keyword evidence="1" id="KW-0472">Membrane</keyword>
<dbReference type="EMBL" id="JAEKNR010000020">
    <property type="protein sequence ID" value="MBJ7596718.1"/>
    <property type="molecule type" value="Genomic_DNA"/>
</dbReference>
<feature type="transmembrane region" description="Helical" evidence="1">
    <location>
        <begin position="181"/>
        <end position="203"/>
    </location>
</feature>
<feature type="transmembrane region" description="Helical" evidence="1">
    <location>
        <begin position="111"/>
        <end position="130"/>
    </location>
</feature>
<dbReference type="GO" id="GO:0005886">
    <property type="term" value="C:plasma membrane"/>
    <property type="evidence" value="ECO:0007669"/>
    <property type="project" value="UniProtKB-SubCell"/>
</dbReference>
<feature type="transmembrane region" description="Helical" evidence="1">
    <location>
        <begin position="65"/>
        <end position="90"/>
    </location>
</feature>
<name>A0A934N795_9BACT</name>
<dbReference type="GO" id="GO:0140359">
    <property type="term" value="F:ABC-type transporter activity"/>
    <property type="evidence" value="ECO:0007669"/>
    <property type="project" value="InterPro"/>
</dbReference>
<feature type="transmembrane region" description="Helical" evidence="1">
    <location>
        <begin position="20"/>
        <end position="45"/>
    </location>
</feature>